<reference evidence="8 9" key="1">
    <citation type="journal article" date="1998" name="Science">
        <title>Genome sequence of the nematode C. elegans: a platform for investigating biology.</title>
        <authorList>
            <consortium name="The C. elegans sequencing consortium"/>
            <person name="Sulson J.E."/>
            <person name="Waterston R."/>
        </authorList>
    </citation>
    <scope>NUCLEOTIDE SEQUENCE [LARGE SCALE GENOMIC DNA]</scope>
    <source>
        <strain evidence="8 9">Bristol N2</strain>
    </source>
</reference>
<dbReference type="OrthoDB" id="10071381at2759"/>
<dbReference type="KEGG" id="cel:CELE_K08A8.3"/>
<dbReference type="SMR" id="A0A131MBB4"/>
<dbReference type="WormBase" id="K08A8.3b">
    <property type="protein sequence ID" value="CE51389"/>
    <property type="gene ID" value="WBGene00000591"/>
    <property type="gene designation" value="coh-1"/>
</dbReference>
<dbReference type="InterPro" id="IPR006909">
    <property type="entry name" value="Rad21/Rec8_C_eu"/>
</dbReference>
<protein>
    <submittedName>
        <fullName evidence="8">Rad21/Rec8-like protein C-terminal eukaryotic domain-containing protein</fullName>
    </submittedName>
</protein>
<dbReference type="FunFam" id="1.10.10.580:FF:000001">
    <property type="entry name" value="double-strand-break repair protein rad21 homolog"/>
    <property type="match status" value="1"/>
</dbReference>
<feature type="domain" description="Rad21/Rec8-like protein C-terminal eukaryotic" evidence="7">
    <location>
        <begin position="111"/>
        <end position="158"/>
    </location>
</feature>
<evidence type="ECO:0000256" key="6">
    <source>
        <dbReference type="SAM" id="MobiDB-lite"/>
    </source>
</evidence>
<dbReference type="Proteomes" id="UP000001940">
    <property type="component" value="Chromosome X"/>
</dbReference>
<accession>A0A131MBB4</accession>
<dbReference type="GO" id="GO:0007062">
    <property type="term" value="P:sister chromatid cohesion"/>
    <property type="evidence" value="ECO:0007669"/>
    <property type="project" value="InterPro"/>
</dbReference>
<evidence type="ECO:0000313" key="8">
    <source>
        <dbReference type="EMBL" id="CZR14630.1"/>
    </source>
</evidence>
<dbReference type="Gene3D" id="1.10.10.580">
    <property type="entry name" value="Structural maintenance of chromosome 1. Chain E"/>
    <property type="match status" value="1"/>
</dbReference>
<sequence length="164" mass="18969">MDMHVQDDSSYVDDFDEVPPLDFDQLDMMDMPQSMDDINMVDDDVPQRNPLSPFAPMVEDEEMSPSEKRKKRDEEKEEPETDEDNRWSKRTHALLQNIATKLENQNGQVELDEMLKKGTSRKVAAAKFYSLLCLKKNQCIDIEQKEPYGDIMIKAGPNININTI</sequence>
<evidence type="ECO:0000313" key="9">
    <source>
        <dbReference type="Proteomes" id="UP000001940"/>
    </source>
</evidence>
<evidence type="ECO:0000256" key="5">
    <source>
        <dbReference type="ARBA" id="ARBA00023242"/>
    </source>
</evidence>
<organism evidence="8 9">
    <name type="scientific">Caenorhabditis elegans</name>
    <dbReference type="NCBI Taxonomy" id="6239"/>
    <lineage>
        <taxon>Eukaryota</taxon>
        <taxon>Metazoa</taxon>
        <taxon>Ecdysozoa</taxon>
        <taxon>Nematoda</taxon>
        <taxon>Chromadorea</taxon>
        <taxon>Rhabditida</taxon>
        <taxon>Rhabditina</taxon>
        <taxon>Rhabditomorpha</taxon>
        <taxon>Rhabditoidea</taxon>
        <taxon>Rhabditidae</taxon>
        <taxon>Peloderinae</taxon>
        <taxon>Caenorhabditis</taxon>
    </lineage>
</organism>
<evidence type="ECO:0007829" key="11">
    <source>
        <dbReference type="PeptideAtlas" id="A0A131MBB4"/>
    </source>
</evidence>
<dbReference type="GO" id="GO:0005634">
    <property type="term" value="C:nucleus"/>
    <property type="evidence" value="ECO:0007669"/>
    <property type="project" value="UniProtKB-SubCell"/>
</dbReference>
<comment type="subcellular location">
    <subcellularLocation>
        <location evidence="2">Chromosome</location>
    </subcellularLocation>
    <subcellularLocation>
        <location evidence="1">Nucleus</location>
    </subcellularLocation>
</comment>
<gene>
    <name evidence="8 10" type="primary">coh-1</name>
    <name evidence="8" type="ORF">CELE_K08A8.3</name>
    <name evidence="10" type="ORF">K08A8.3</name>
</gene>
<dbReference type="SUPFAM" id="SSF46785">
    <property type="entry name" value="Winged helix' DNA-binding domain"/>
    <property type="match status" value="1"/>
</dbReference>
<keyword evidence="11" id="KW-1267">Proteomics identification</keyword>
<name>A0A131MBB4_CAEEL</name>
<evidence type="ECO:0000256" key="3">
    <source>
        <dbReference type="ARBA" id="ARBA00009870"/>
    </source>
</evidence>
<dbReference type="CTD" id="181003"/>
<feature type="region of interest" description="Disordered" evidence="6">
    <location>
        <begin position="1"/>
        <end position="89"/>
    </location>
</feature>
<dbReference type="GO" id="GO:0008278">
    <property type="term" value="C:cohesin complex"/>
    <property type="evidence" value="ECO:0007669"/>
    <property type="project" value="InterPro"/>
</dbReference>
<dbReference type="Pfam" id="PF04824">
    <property type="entry name" value="Rad21_Rec8"/>
    <property type="match status" value="1"/>
</dbReference>
<dbReference type="RefSeq" id="NP_001309700.1">
    <property type="nucleotide sequence ID" value="NM_001322622.4"/>
</dbReference>
<evidence type="ECO:0000256" key="4">
    <source>
        <dbReference type="ARBA" id="ARBA00022454"/>
    </source>
</evidence>
<dbReference type="Bgee" id="WBGene00000591">
    <property type="expression patterns" value="Expressed in pharyngeal muscle cell (C elegans) and 4 other cell types or tissues"/>
</dbReference>
<dbReference type="AGR" id="WB:WBGene00000591"/>
<evidence type="ECO:0000256" key="2">
    <source>
        <dbReference type="ARBA" id="ARBA00004286"/>
    </source>
</evidence>
<keyword evidence="4" id="KW-0158">Chromosome</keyword>
<dbReference type="PANTHER" id="PTHR12585">
    <property type="entry name" value="SCC1 / RAD21 FAMILY MEMBER"/>
    <property type="match status" value="1"/>
</dbReference>
<dbReference type="GeneID" id="181003"/>
<comment type="similarity">
    <text evidence="3">Belongs to the rad21 family.</text>
</comment>
<dbReference type="AlphaFoldDB" id="A0A131MBB4"/>
<evidence type="ECO:0000256" key="1">
    <source>
        <dbReference type="ARBA" id="ARBA00004123"/>
    </source>
</evidence>
<proteinExistence type="evidence at protein level"/>
<evidence type="ECO:0000313" key="10">
    <source>
        <dbReference type="WormBase" id="K08A8.3b"/>
    </source>
</evidence>
<feature type="compositionally biased region" description="Acidic residues" evidence="6">
    <location>
        <begin position="10"/>
        <end position="27"/>
    </location>
</feature>
<dbReference type="PANTHER" id="PTHR12585:SF69">
    <property type="entry name" value="FI11703P"/>
    <property type="match status" value="1"/>
</dbReference>
<keyword evidence="5" id="KW-0539">Nucleus</keyword>
<dbReference type="ExpressionAtlas" id="A0A131MBB4">
    <property type="expression patterns" value="baseline and differential"/>
</dbReference>
<evidence type="ECO:0000259" key="7">
    <source>
        <dbReference type="Pfam" id="PF04824"/>
    </source>
</evidence>
<dbReference type="InterPro" id="IPR039781">
    <property type="entry name" value="Rad21/Rec8-like"/>
</dbReference>
<dbReference type="EMBL" id="BX284606">
    <property type="protein sequence ID" value="CZR14630.1"/>
    <property type="molecule type" value="Genomic_DNA"/>
</dbReference>
<keyword evidence="9" id="KW-1185">Reference proteome</keyword>
<dbReference type="InterPro" id="IPR036390">
    <property type="entry name" value="WH_DNA-bd_sf"/>
</dbReference>
<dbReference type="InterPro" id="IPR023093">
    <property type="entry name" value="ScpA-like_C"/>
</dbReference>